<comment type="subcellular location">
    <subcellularLocation>
        <location evidence="1">Cell membrane</location>
        <topology evidence="1">Multi-pass membrane protein</topology>
    </subcellularLocation>
</comment>
<evidence type="ECO:0000256" key="3">
    <source>
        <dbReference type="ARBA" id="ARBA00022475"/>
    </source>
</evidence>
<dbReference type="AlphaFoldDB" id="W9H647"/>
<organism evidence="8 9">
    <name type="scientific">Skermanella stibiiresistens SB22</name>
    <dbReference type="NCBI Taxonomy" id="1385369"/>
    <lineage>
        <taxon>Bacteria</taxon>
        <taxon>Pseudomonadati</taxon>
        <taxon>Pseudomonadota</taxon>
        <taxon>Alphaproteobacteria</taxon>
        <taxon>Rhodospirillales</taxon>
        <taxon>Azospirillaceae</taxon>
        <taxon>Skermanella</taxon>
    </lineage>
</organism>
<evidence type="ECO:0000256" key="4">
    <source>
        <dbReference type="ARBA" id="ARBA00022692"/>
    </source>
</evidence>
<evidence type="ECO:0000313" key="9">
    <source>
        <dbReference type="Proteomes" id="UP000019486"/>
    </source>
</evidence>
<keyword evidence="3" id="KW-1003">Cell membrane</keyword>
<dbReference type="STRING" id="1385369.N825_24460"/>
<dbReference type="Proteomes" id="UP000019486">
    <property type="component" value="Unassembled WGS sequence"/>
</dbReference>
<accession>W9H647</accession>
<comment type="similarity">
    <text evidence="2">Belongs to the chromate ion transporter (CHR) (TC 2.A.51) family.</text>
</comment>
<sequence>MPERSSVPLLELLLSHLRIGLLSFGGGTSGLAYHEVVVRKRWLVEAEFLSGLAICQILPGVNVVNLAVYVGQKLRGWTGAVAAATGLLIGPFFVVLAFGILYGHIIGVPAVAHALAGITAAAIGLMIMIVIRGARQSRTLAGPLVAVAIAVAIGVFHLPLVPVVLVGAPISIALAYLTRRRDA</sequence>
<dbReference type="EMBL" id="AVFL01000003">
    <property type="protein sequence ID" value="EWY41695.1"/>
    <property type="molecule type" value="Genomic_DNA"/>
</dbReference>
<keyword evidence="4 7" id="KW-0812">Transmembrane</keyword>
<dbReference type="PANTHER" id="PTHR43663:SF1">
    <property type="entry name" value="CHROMATE TRANSPORTER"/>
    <property type="match status" value="1"/>
</dbReference>
<keyword evidence="9" id="KW-1185">Reference proteome</keyword>
<dbReference type="InterPro" id="IPR003370">
    <property type="entry name" value="Chromate_transpt"/>
</dbReference>
<evidence type="ECO:0000256" key="2">
    <source>
        <dbReference type="ARBA" id="ARBA00005262"/>
    </source>
</evidence>
<dbReference type="GO" id="GO:0005886">
    <property type="term" value="C:plasma membrane"/>
    <property type="evidence" value="ECO:0007669"/>
    <property type="project" value="UniProtKB-SubCell"/>
</dbReference>
<evidence type="ECO:0000256" key="7">
    <source>
        <dbReference type="SAM" id="Phobius"/>
    </source>
</evidence>
<feature type="transmembrane region" description="Helical" evidence="7">
    <location>
        <begin position="48"/>
        <end position="68"/>
    </location>
</feature>
<reference evidence="8 9" key="1">
    <citation type="submission" date="2013-08" db="EMBL/GenBank/DDBJ databases">
        <title>The genome sequence of Skermanella stibiiresistens.</title>
        <authorList>
            <person name="Zhu W."/>
            <person name="Wang G."/>
        </authorList>
    </citation>
    <scope>NUCLEOTIDE SEQUENCE [LARGE SCALE GENOMIC DNA]</scope>
    <source>
        <strain evidence="8 9">SB22</strain>
    </source>
</reference>
<dbReference type="PANTHER" id="PTHR43663">
    <property type="entry name" value="CHROMATE TRANSPORT PROTEIN-RELATED"/>
    <property type="match status" value="1"/>
</dbReference>
<dbReference type="Pfam" id="PF02417">
    <property type="entry name" value="Chromate_transp"/>
    <property type="match status" value="1"/>
</dbReference>
<feature type="transmembrane region" description="Helical" evidence="7">
    <location>
        <begin position="80"/>
        <end position="105"/>
    </location>
</feature>
<gene>
    <name evidence="8" type="ORF">N825_24460</name>
</gene>
<keyword evidence="6 7" id="KW-0472">Membrane</keyword>
<keyword evidence="5 7" id="KW-1133">Transmembrane helix</keyword>
<evidence type="ECO:0000313" key="8">
    <source>
        <dbReference type="EMBL" id="EWY41695.1"/>
    </source>
</evidence>
<feature type="transmembrane region" description="Helical" evidence="7">
    <location>
        <begin position="161"/>
        <end position="178"/>
    </location>
</feature>
<evidence type="ECO:0000256" key="6">
    <source>
        <dbReference type="ARBA" id="ARBA00023136"/>
    </source>
</evidence>
<dbReference type="GO" id="GO:0015109">
    <property type="term" value="F:chromate transmembrane transporter activity"/>
    <property type="evidence" value="ECO:0007669"/>
    <property type="project" value="InterPro"/>
</dbReference>
<proteinExistence type="inferred from homology"/>
<evidence type="ECO:0000256" key="1">
    <source>
        <dbReference type="ARBA" id="ARBA00004651"/>
    </source>
</evidence>
<dbReference type="InterPro" id="IPR052518">
    <property type="entry name" value="CHR_Transporter"/>
</dbReference>
<name>W9H647_9PROT</name>
<evidence type="ECO:0000256" key="5">
    <source>
        <dbReference type="ARBA" id="ARBA00022989"/>
    </source>
</evidence>
<protein>
    <submittedName>
        <fullName evidence="8">Chromate transporter</fullName>
    </submittedName>
</protein>
<feature type="transmembrane region" description="Helical" evidence="7">
    <location>
        <begin position="111"/>
        <end position="131"/>
    </location>
</feature>
<comment type="caution">
    <text evidence="8">The sequence shown here is derived from an EMBL/GenBank/DDBJ whole genome shotgun (WGS) entry which is preliminary data.</text>
</comment>